<evidence type="ECO:0000313" key="2">
    <source>
        <dbReference type="Proteomes" id="UP001231649"/>
    </source>
</evidence>
<accession>A0ACC2QB76</accession>
<evidence type="ECO:0000313" key="1">
    <source>
        <dbReference type="EMBL" id="KAJ8712907.1"/>
    </source>
</evidence>
<proteinExistence type="predicted"/>
<dbReference type="EMBL" id="CM056797">
    <property type="protein sequence ID" value="KAJ8712907.1"/>
    <property type="molecule type" value="Genomic_DNA"/>
</dbReference>
<keyword evidence="2" id="KW-1185">Reference proteome</keyword>
<organism evidence="1 2">
    <name type="scientific">Mythimna loreyi</name>
    <dbReference type="NCBI Taxonomy" id="667449"/>
    <lineage>
        <taxon>Eukaryota</taxon>
        <taxon>Metazoa</taxon>
        <taxon>Ecdysozoa</taxon>
        <taxon>Arthropoda</taxon>
        <taxon>Hexapoda</taxon>
        <taxon>Insecta</taxon>
        <taxon>Pterygota</taxon>
        <taxon>Neoptera</taxon>
        <taxon>Endopterygota</taxon>
        <taxon>Lepidoptera</taxon>
        <taxon>Glossata</taxon>
        <taxon>Ditrysia</taxon>
        <taxon>Noctuoidea</taxon>
        <taxon>Noctuidae</taxon>
        <taxon>Noctuinae</taxon>
        <taxon>Hadenini</taxon>
        <taxon>Mythimna</taxon>
    </lineage>
</organism>
<dbReference type="Proteomes" id="UP001231649">
    <property type="component" value="Chromosome 21"/>
</dbReference>
<sequence length="299" mass="33202">MAGLYCFGLLLVFGFAQGEPVDSISELTYIEDIRNAGSQRVSGGWEAEENQFPSTVSLRTVSDTGGVSACTGSVLTNQWILSAAHCLARRYSYVVMLGQTNITTPGYMVETTERYLPDGYNQASSAVQTDDIGLLKLPRSIPYGDSIQPIRLQSSQRKNVEYAGKQLIFSGYGRTDDWWLGGIVPDIMYWTYQRGITQAECRVWYPNSQIINVQTMCAQYYDEPSQNPCTGDGGGPLTMVDLDGKVTQVGIMSFGARLGCNTPNPQGFVRPEYYHTWIKEVTGTSFDWNVEDLETKTNM</sequence>
<name>A0ACC2QB76_9NEOP</name>
<reference evidence="1" key="1">
    <citation type="submission" date="2023-03" db="EMBL/GenBank/DDBJ databases">
        <title>Chromosome-level genomes of two armyworms, Mythimna separata and Mythimna loreyi, provide insights into the biosynthesis and reception of sex pheromones.</title>
        <authorList>
            <person name="Zhao H."/>
        </authorList>
    </citation>
    <scope>NUCLEOTIDE SEQUENCE</scope>
    <source>
        <strain evidence="1">BeijingLab</strain>
    </source>
</reference>
<protein>
    <submittedName>
        <fullName evidence="1">Uncharacterized protein</fullName>
    </submittedName>
</protein>
<gene>
    <name evidence="1" type="ORF">PYW08_008211</name>
</gene>
<comment type="caution">
    <text evidence="1">The sequence shown here is derived from an EMBL/GenBank/DDBJ whole genome shotgun (WGS) entry which is preliminary data.</text>
</comment>